<sequence length="66" mass="7445">MIRSRMMSAPPDRSLRLSCGAVLPTPGCRRIASYGYRIASRVIDETLETEHSARQLKRDLRAGTRL</sequence>
<organism evidence="1 2">
    <name type="scientific">Methylorubrum extorquens</name>
    <name type="common">Methylobacterium dichloromethanicum</name>
    <name type="synonym">Methylobacterium extorquens</name>
    <dbReference type="NCBI Taxonomy" id="408"/>
    <lineage>
        <taxon>Bacteria</taxon>
        <taxon>Pseudomonadati</taxon>
        <taxon>Pseudomonadota</taxon>
        <taxon>Alphaproteobacteria</taxon>
        <taxon>Hyphomicrobiales</taxon>
        <taxon>Methylobacteriaceae</taxon>
        <taxon>Methylorubrum</taxon>
    </lineage>
</organism>
<reference evidence="2" key="1">
    <citation type="submission" date="2017-10" db="EMBL/GenBank/DDBJ databases">
        <authorList>
            <person name="Regsiter A."/>
            <person name="William W."/>
        </authorList>
    </citation>
    <scope>NUCLEOTIDE SEQUENCE [LARGE SCALE GENOMIC DNA]</scope>
</reference>
<proteinExistence type="predicted"/>
<name>A0A2N9ASA7_METEX</name>
<dbReference type="AlphaFoldDB" id="A0A2N9ASA7"/>
<evidence type="ECO:0000313" key="1">
    <source>
        <dbReference type="EMBL" id="SOR30257.1"/>
    </source>
</evidence>
<gene>
    <name evidence="1" type="ORF">TK0001_3655</name>
</gene>
<accession>A0A2N9ASA7</accession>
<dbReference type="EMBL" id="LT962688">
    <property type="protein sequence ID" value="SOR30257.1"/>
    <property type="molecule type" value="Genomic_DNA"/>
</dbReference>
<protein>
    <submittedName>
        <fullName evidence="1">Uncharacterized protein</fullName>
    </submittedName>
</protein>
<evidence type="ECO:0000313" key="2">
    <source>
        <dbReference type="Proteomes" id="UP000233769"/>
    </source>
</evidence>
<dbReference type="Proteomes" id="UP000233769">
    <property type="component" value="Chromosome tk0001"/>
</dbReference>